<evidence type="ECO:0000256" key="9">
    <source>
        <dbReference type="ARBA" id="ARBA00023136"/>
    </source>
</evidence>
<evidence type="ECO:0000256" key="6">
    <source>
        <dbReference type="ARBA" id="ARBA00022692"/>
    </source>
</evidence>
<evidence type="ECO:0000256" key="3">
    <source>
        <dbReference type="ARBA" id="ARBA00022448"/>
    </source>
</evidence>
<evidence type="ECO:0000256" key="1">
    <source>
        <dbReference type="ARBA" id="ARBA00004383"/>
    </source>
</evidence>
<dbReference type="InterPro" id="IPR006260">
    <property type="entry name" value="TonB/TolA_C"/>
</dbReference>
<organism evidence="11 12">
    <name type="scientific">Lysobacter arenosi</name>
    <dbReference type="NCBI Taxonomy" id="2795387"/>
    <lineage>
        <taxon>Bacteria</taxon>
        <taxon>Pseudomonadati</taxon>
        <taxon>Pseudomonadota</taxon>
        <taxon>Gammaproteobacteria</taxon>
        <taxon>Lysobacterales</taxon>
        <taxon>Lysobacteraceae</taxon>
        <taxon>Lysobacter</taxon>
    </lineage>
</organism>
<dbReference type="PROSITE" id="PS52015">
    <property type="entry name" value="TONB_CTD"/>
    <property type="match status" value="1"/>
</dbReference>
<evidence type="ECO:0000256" key="8">
    <source>
        <dbReference type="ARBA" id="ARBA00022989"/>
    </source>
</evidence>
<evidence type="ECO:0000256" key="5">
    <source>
        <dbReference type="ARBA" id="ARBA00022519"/>
    </source>
</evidence>
<evidence type="ECO:0000256" key="2">
    <source>
        <dbReference type="ARBA" id="ARBA00006555"/>
    </source>
</evidence>
<evidence type="ECO:0000259" key="10">
    <source>
        <dbReference type="PROSITE" id="PS52015"/>
    </source>
</evidence>
<dbReference type="InterPro" id="IPR051045">
    <property type="entry name" value="TonB-dependent_transducer"/>
</dbReference>
<dbReference type="PROSITE" id="PS51257">
    <property type="entry name" value="PROKAR_LIPOPROTEIN"/>
    <property type="match status" value="1"/>
</dbReference>
<comment type="subcellular location">
    <subcellularLocation>
        <location evidence="1">Cell inner membrane</location>
        <topology evidence="1">Single-pass membrane protein</topology>
        <orientation evidence="1">Periplasmic side</orientation>
    </subcellularLocation>
</comment>
<dbReference type="Pfam" id="PF03544">
    <property type="entry name" value="TonB_C"/>
    <property type="match status" value="1"/>
</dbReference>
<evidence type="ECO:0000256" key="7">
    <source>
        <dbReference type="ARBA" id="ARBA00022927"/>
    </source>
</evidence>
<protein>
    <submittedName>
        <fullName evidence="11">Energy transducer TonB</fullName>
    </submittedName>
</protein>
<keyword evidence="5" id="KW-0997">Cell inner membrane</keyword>
<proteinExistence type="inferred from homology"/>
<keyword evidence="9" id="KW-0472">Membrane</keyword>
<feature type="domain" description="TonB C-terminal" evidence="10">
    <location>
        <begin position="37"/>
        <end position="133"/>
    </location>
</feature>
<dbReference type="Proteomes" id="UP000663400">
    <property type="component" value="Chromosome"/>
</dbReference>
<dbReference type="Gene3D" id="3.30.1150.10">
    <property type="match status" value="1"/>
</dbReference>
<reference evidence="11 12" key="1">
    <citation type="submission" date="2021-02" db="EMBL/GenBank/DDBJ databases">
        <title>Lysobacter arenosi sp. nov., isolated from soil of gangwondo yeongwol, south Korea.</title>
        <authorList>
            <person name="Kim K.R."/>
            <person name="Kim K.H."/>
            <person name="Jeon C.O."/>
        </authorList>
    </citation>
    <scope>NUCLEOTIDE SEQUENCE [LARGE SCALE GENOMIC DNA]</scope>
    <source>
        <strain evidence="11 12">R7</strain>
    </source>
</reference>
<dbReference type="PANTHER" id="PTHR33446">
    <property type="entry name" value="PROTEIN TONB-RELATED"/>
    <property type="match status" value="1"/>
</dbReference>
<comment type="similarity">
    <text evidence="2">Belongs to the TonB family.</text>
</comment>
<keyword evidence="4" id="KW-1003">Cell membrane</keyword>
<dbReference type="SUPFAM" id="SSF74653">
    <property type="entry name" value="TolA/TonB C-terminal domain"/>
    <property type="match status" value="1"/>
</dbReference>
<evidence type="ECO:0000256" key="4">
    <source>
        <dbReference type="ARBA" id="ARBA00022475"/>
    </source>
</evidence>
<accession>A0ABX7RCW2</accession>
<dbReference type="InterPro" id="IPR037682">
    <property type="entry name" value="TonB_C"/>
</dbReference>
<evidence type="ECO:0000313" key="12">
    <source>
        <dbReference type="Proteomes" id="UP000663400"/>
    </source>
</evidence>
<dbReference type="PANTHER" id="PTHR33446:SF2">
    <property type="entry name" value="PROTEIN TONB"/>
    <property type="match status" value="1"/>
</dbReference>
<keyword evidence="3" id="KW-0813">Transport</keyword>
<dbReference type="NCBIfam" id="TIGR01352">
    <property type="entry name" value="tonB_Cterm"/>
    <property type="match status" value="1"/>
</dbReference>
<sequence length="147" mass="15378">MKSTLRRHRFTALASVALPLLLGACHKGSEQPAPAAVALTELMAVDTPPPGYPEELACDNIGGQVLLALSVGADGKVASANVLRSSGIAPLDKAALEGVRNWTFKPATRGGVAQSSKLQVPVNFRPPAVRPQSCFALDEQRRRAGGK</sequence>
<gene>
    <name evidence="11" type="ORF">HIV01_005720</name>
</gene>
<keyword evidence="12" id="KW-1185">Reference proteome</keyword>
<name>A0ABX7RCW2_9GAMM</name>
<keyword evidence="7" id="KW-0653">Protein transport</keyword>
<keyword evidence="6" id="KW-0812">Transmembrane</keyword>
<dbReference type="RefSeq" id="WP_200605361.1">
    <property type="nucleotide sequence ID" value="NZ_CP071517.1"/>
</dbReference>
<evidence type="ECO:0000313" key="11">
    <source>
        <dbReference type="EMBL" id="QSX75999.1"/>
    </source>
</evidence>
<keyword evidence="8" id="KW-1133">Transmembrane helix</keyword>
<dbReference type="EMBL" id="CP071517">
    <property type="protein sequence ID" value="QSX75999.1"/>
    <property type="molecule type" value="Genomic_DNA"/>
</dbReference>